<evidence type="ECO:0000256" key="2">
    <source>
        <dbReference type="ARBA" id="ARBA00023125"/>
    </source>
</evidence>
<keyword evidence="6" id="KW-1185">Reference proteome</keyword>
<dbReference type="PROSITE" id="PS50943">
    <property type="entry name" value="HTH_CROC1"/>
    <property type="match status" value="1"/>
</dbReference>
<feature type="domain" description="HTH cro/C1-type" evidence="4">
    <location>
        <begin position="42"/>
        <end position="96"/>
    </location>
</feature>
<protein>
    <submittedName>
        <fullName evidence="5">XRE family transcriptional regulator</fullName>
    </submittedName>
</protein>
<dbReference type="SUPFAM" id="SSF51306">
    <property type="entry name" value="LexA/Signal peptidase"/>
    <property type="match status" value="1"/>
</dbReference>
<gene>
    <name evidence="5" type="ORF">RHAB21_02543</name>
</gene>
<keyword evidence="1" id="KW-0805">Transcription regulation</keyword>
<dbReference type="CDD" id="cd00093">
    <property type="entry name" value="HTH_XRE"/>
    <property type="match status" value="1"/>
</dbReference>
<dbReference type="InterPro" id="IPR010982">
    <property type="entry name" value="Lambda_DNA-bd_dom_sf"/>
</dbReference>
<proteinExistence type="predicted"/>
<organism evidence="5 6">
    <name type="scientific">Pseudorhizobium halotolerans</name>
    <dbReference type="NCBI Taxonomy" id="1233081"/>
    <lineage>
        <taxon>Bacteria</taxon>
        <taxon>Pseudomonadati</taxon>
        <taxon>Pseudomonadota</taxon>
        <taxon>Alphaproteobacteria</taxon>
        <taxon>Hyphomicrobiales</taxon>
        <taxon>Rhizobiaceae</taxon>
        <taxon>Rhizobium/Agrobacterium group</taxon>
        <taxon>Pseudorhizobium</taxon>
    </lineage>
</organism>
<dbReference type="PANTHER" id="PTHR40661:SF3">
    <property type="entry name" value="FELS-1 PROPHAGE TRANSCRIPTIONAL REGULATOR"/>
    <property type="match status" value="1"/>
</dbReference>
<dbReference type="Gene3D" id="2.10.109.10">
    <property type="entry name" value="Umud Fragment, subunit A"/>
    <property type="match status" value="1"/>
</dbReference>
<evidence type="ECO:0000313" key="6">
    <source>
        <dbReference type="Proteomes" id="UP000601041"/>
    </source>
</evidence>
<keyword evidence="3" id="KW-0804">Transcription</keyword>
<dbReference type="SUPFAM" id="SSF47413">
    <property type="entry name" value="lambda repressor-like DNA-binding domains"/>
    <property type="match status" value="1"/>
</dbReference>
<dbReference type="Gene3D" id="1.10.260.40">
    <property type="entry name" value="lambda repressor-like DNA-binding domains"/>
    <property type="match status" value="1"/>
</dbReference>
<dbReference type="CDD" id="cd06529">
    <property type="entry name" value="S24_LexA-like"/>
    <property type="match status" value="1"/>
</dbReference>
<evidence type="ECO:0000256" key="1">
    <source>
        <dbReference type="ARBA" id="ARBA00023015"/>
    </source>
</evidence>
<evidence type="ECO:0000256" key="3">
    <source>
        <dbReference type="ARBA" id="ARBA00023163"/>
    </source>
</evidence>
<dbReference type="InterPro" id="IPR036286">
    <property type="entry name" value="LexA/Signal_pep-like_sf"/>
</dbReference>
<accession>A0ABN7JQV3</accession>
<keyword evidence="2" id="KW-0238">DNA-binding</keyword>
<dbReference type="Proteomes" id="UP000601041">
    <property type="component" value="Unassembled WGS sequence"/>
</dbReference>
<name>A0ABN7JQV3_9HYPH</name>
<dbReference type="InterPro" id="IPR039418">
    <property type="entry name" value="LexA-like"/>
</dbReference>
<reference evidence="5 6" key="1">
    <citation type="submission" date="2020-11" db="EMBL/GenBank/DDBJ databases">
        <authorList>
            <person name="Lassalle F."/>
        </authorList>
    </citation>
    <scope>NUCLEOTIDE SEQUENCE [LARGE SCALE GENOMIC DNA]</scope>
    <source>
        <strain evidence="5 6">AB21</strain>
    </source>
</reference>
<dbReference type="PANTHER" id="PTHR40661">
    <property type="match status" value="1"/>
</dbReference>
<sequence length="258" mass="28815">MPICKQNLEMNASDNWLHMKEPVGRLISMSKKEAALKIGLAIKTARKRRGLVQRNIAEALDIEVAAVGMWESGRNSPSFENLRRTAELLRVDPSALSQGELVYLDDEGLADAEIITNLEPIPTGPMDVELLGVSYGGDDGDFSFNGEVQGYVRRPPGIASLKNVFALHVLSDSMVPRYDPGEVIYCGGREPLPGDHIVVEMFPEADGQMGKAFIKKLIQRTAKEIVVEQYNPQKRFSYDRYAVKRLWRVIPLKELLGF</sequence>
<dbReference type="Pfam" id="PF01381">
    <property type="entry name" value="HTH_3"/>
    <property type="match status" value="1"/>
</dbReference>
<comment type="caution">
    <text evidence="5">The sequence shown here is derived from an EMBL/GenBank/DDBJ whole genome shotgun (WGS) entry which is preliminary data.</text>
</comment>
<dbReference type="InterPro" id="IPR001387">
    <property type="entry name" value="Cro/C1-type_HTH"/>
</dbReference>
<dbReference type="EMBL" id="CABFWE030000005">
    <property type="protein sequence ID" value="CAD7036579.1"/>
    <property type="molecule type" value="Genomic_DNA"/>
</dbReference>
<evidence type="ECO:0000313" key="5">
    <source>
        <dbReference type="EMBL" id="CAD7036579.1"/>
    </source>
</evidence>
<dbReference type="SMART" id="SM00530">
    <property type="entry name" value="HTH_XRE"/>
    <property type="match status" value="1"/>
</dbReference>
<evidence type="ECO:0000259" key="4">
    <source>
        <dbReference type="PROSITE" id="PS50943"/>
    </source>
</evidence>